<keyword evidence="3" id="KW-1185">Reference proteome</keyword>
<feature type="compositionally biased region" description="Acidic residues" evidence="1">
    <location>
        <begin position="89"/>
        <end position="100"/>
    </location>
</feature>
<protein>
    <submittedName>
        <fullName evidence="2">Uncharacterized protein</fullName>
    </submittedName>
</protein>
<comment type="caution">
    <text evidence="2">The sequence shown here is derived from an EMBL/GenBank/DDBJ whole genome shotgun (WGS) entry which is preliminary data.</text>
</comment>
<organism evidence="2 3">
    <name type="scientific">Eucalyptus globulus</name>
    <name type="common">Tasmanian blue gum</name>
    <dbReference type="NCBI Taxonomy" id="34317"/>
    <lineage>
        <taxon>Eukaryota</taxon>
        <taxon>Viridiplantae</taxon>
        <taxon>Streptophyta</taxon>
        <taxon>Embryophyta</taxon>
        <taxon>Tracheophyta</taxon>
        <taxon>Spermatophyta</taxon>
        <taxon>Magnoliopsida</taxon>
        <taxon>eudicotyledons</taxon>
        <taxon>Gunneridae</taxon>
        <taxon>Pentapetalae</taxon>
        <taxon>rosids</taxon>
        <taxon>malvids</taxon>
        <taxon>Myrtales</taxon>
        <taxon>Myrtaceae</taxon>
        <taxon>Myrtoideae</taxon>
        <taxon>Eucalypteae</taxon>
        <taxon>Eucalyptus</taxon>
    </lineage>
</organism>
<proteinExistence type="predicted"/>
<feature type="region of interest" description="Disordered" evidence="1">
    <location>
        <begin position="1"/>
        <end position="43"/>
    </location>
</feature>
<dbReference type="EMBL" id="JBJKBG010000005">
    <property type="protein sequence ID" value="KAL3738873.1"/>
    <property type="molecule type" value="Genomic_DNA"/>
</dbReference>
<dbReference type="Proteomes" id="UP001634007">
    <property type="component" value="Unassembled WGS sequence"/>
</dbReference>
<name>A0ABD3KHP0_EUCGL</name>
<feature type="compositionally biased region" description="Basic and acidic residues" evidence="1">
    <location>
        <begin position="78"/>
        <end position="88"/>
    </location>
</feature>
<evidence type="ECO:0000313" key="3">
    <source>
        <dbReference type="Proteomes" id="UP001634007"/>
    </source>
</evidence>
<dbReference type="AlphaFoldDB" id="A0ABD3KHP0"/>
<reference evidence="2 3" key="1">
    <citation type="submission" date="2024-11" db="EMBL/GenBank/DDBJ databases">
        <title>Chromosome-level genome assembly of Eucalyptus globulus Labill. provides insights into its genome evolution.</title>
        <authorList>
            <person name="Li X."/>
        </authorList>
    </citation>
    <scope>NUCLEOTIDE SEQUENCE [LARGE SCALE GENOMIC DNA]</scope>
    <source>
        <strain evidence="2">CL2024</strain>
        <tissue evidence="2">Fresh tender leaves</tissue>
    </source>
</reference>
<evidence type="ECO:0000256" key="1">
    <source>
        <dbReference type="SAM" id="MobiDB-lite"/>
    </source>
</evidence>
<accession>A0ABD3KHP0</accession>
<sequence>MAAKRLSPTSDVEPDGASASSGFEPEPPTVLGSTEAAPVSTYEKQRLSRIAENKRRMEALGLQNLASSVMGASRKARKGDAKGKRKVGEDDDDDNDSDNEDGDYALAWTAMVAMMMILASSMRRGKRKVSKPKKKPRTKKLTNKLDYVDDDAELAKGLPKNEAGVNLKGRVEKTQENPRMLKRRKTVLGKGGITAHDLAKVADAHDFTWTDEDPGNTLKWGSNVDSGFGSLGIKLSVCDVAYLSMLQLSLDDFSKIVHRCKMIQGSESSCVVENAKSTYCSDQLW</sequence>
<gene>
    <name evidence="2" type="ORF">ACJRO7_020276</name>
</gene>
<evidence type="ECO:0000313" key="2">
    <source>
        <dbReference type="EMBL" id="KAL3738873.1"/>
    </source>
</evidence>
<feature type="region of interest" description="Disordered" evidence="1">
    <location>
        <begin position="62"/>
        <end position="100"/>
    </location>
</feature>